<gene>
    <name evidence="2" type="primary">LOC141375344</name>
</gene>
<sequence>MDPKQMFNYVKSPPITSIACLVITKLLFLALPIAQIAIGAVYLQECPQQSYIPVYVLVTGVFSVFLALLTCLPCSKEPEEGGNRAFGMACNVWNALVSTFLVCWVITGSVWIYSIYPPNYNTTVAGVPYCDKTLYLFAFWTTTLGYILIGLALLIGCCFCVCTCICGLAKA</sequence>
<protein>
    <submittedName>
        <fullName evidence="2">Transmembrane protein 272-like</fullName>
    </submittedName>
</protein>
<dbReference type="RefSeq" id="XP_073764432.1">
    <property type="nucleotide sequence ID" value="XM_073908331.1"/>
</dbReference>
<accession>A0AC58G3W6</accession>
<reference evidence="2" key="1">
    <citation type="submission" date="2025-08" db="UniProtKB">
        <authorList>
            <consortium name="RefSeq"/>
        </authorList>
    </citation>
    <scope>IDENTIFICATION</scope>
    <source>
        <strain evidence="2">Tuebingen</strain>
        <tissue evidence="2">Fibroblasts and whole tissue</tissue>
    </source>
</reference>
<evidence type="ECO:0000313" key="1">
    <source>
        <dbReference type="Proteomes" id="UP000000437"/>
    </source>
</evidence>
<dbReference type="Proteomes" id="UP000000437">
    <property type="component" value="Chromosome 7"/>
</dbReference>
<keyword evidence="1" id="KW-1185">Reference proteome</keyword>
<organism evidence="1 2">
    <name type="scientific">Danio rerio</name>
    <name type="common">Zebrafish</name>
    <name type="synonym">Brachydanio rerio</name>
    <dbReference type="NCBI Taxonomy" id="7955"/>
    <lineage>
        <taxon>Eukaryota</taxon>
        <taxon>Metazoa</taxon>
        <taxon>Chordata</taxon>
        <taxon>Craniata</taxon>
        <taxon>Vertebrata</taxon>
        <taxon>Euteleostomi</taxon>
        <taxon>Actinopterygii</taxon>
        <taxon>Neopterygii</taxon>
        <taxon>Teleostei</taxon>
        <taxon>Ostariophysi</taxon>
        <taxon>Cypriniformes</taxon>
        <taxon>Danionidae</taxon>
        <taxon>Danioninae</taxon>
        <taxon>Danio</taxon>
    </lineage>
</organism>
<proteinExistence type="predicted"/>
<name>A0AC58G3W6_DANRE</name>
<evidence type="ECO:0000313" key="2">
    <source>
        <dbReference type="RefSeq" id="XP_073764432.1"/>
    </source>
</evidence>